<reference evidence="15 16" key="1">
    <citation type="submission" date="2022-06" db="EMBL/GenBank/DDBJ databases">
        <title>Roseomonas CN29.</title>
        <authorList>
            <person name="Cheng Y."/>
            <person name="He X."/>
        </authorList>
    </citation>
    <scope>NUCLEOTIDE SEQUENCE [LARGE SCALE GENOMIC DNA]</scope>
    <source>
        <strain evidence="15 16">CN29</strain>
    </source>
</reference>
<dbReference type="SUPFAM" id="SSF55785">
    <property type="entry name" value="PYP-like sensor domain (PAS domain)"/>
    <property type="match status" value="1"/>
</dbReference>
<dbReference type="RefSeq" id="WP_257717943.1">
    <property type="nucleotide sequence ID" value="NZ_JANJOU010000019.1"/>
</dbReference>
<evidence type="ECO:0000256" key="7">
    <source>
        <dbReference type="ARBA" id="ARBA00022737"/>
    </source>
</evidence>
<evidence type="ECO:0000256" key="10">
    <source>
        <dbReference type="ARBA" id="ARBA00022840"/>
    </source>
</evidence>
<keyword evidence="5" id="KW-0288">FMN</keyword>
<sequence>MAPLPERHDPDLRIAELERENRALRGQLERLRRLLDSARNYAIIPLDLEGQVAGWNEGARAILGYEEGEILGHSGEVFFPAEDLAQGAFVQELCQALESGCAPNERWHLRRDGSRFWASGAMMPVAGEDGQPEGFLNIMRDNTAVQAAEERRALRMAEMSHRIRNTLANAKAIAEQTLQRAGVPRDVRMVLAGRLAALSRAHEMLLRGAEEGAPLSEVLARALSPYGGSGRARLEGPPVQLPADAVEMLGLAFHELATNAAKHGSLTAEEGRIEVLWCVRKGGSGLRIVEITWRERGGPPVAPPEGRGFGSRLLERGLTHDFGGTVSLNFAPEGLECHISLPLRGAAPPQPGR</sequence>
<keyword evidence="4" id="KW-0285">Flavoprotein</keyword>
<feature type="domain" description="PAC" evidence="14">
    <location>
        <begin position="102"/>
        <end position="154"/>
    </location>
</feature>
<evidence type="ECO:0000256" key="11">
    <source>
        <dbReference type="ARBA" id="ARBA00023026"/>
    </source>
</evidence>
<evidence type="ECO:0000256" key="12">
    <source>
        <dbReference type="SAM" id="Coils"/>
    </source>
</evidence>
<feature type="domain" description="PAS" evidence="13">
    <location>
        <begin position="27"/>
        <end position="80"/>
    </location>
</feature>
<keyword evidence="3" id="KW-0597">Phosphoprotein</keyword>
<feature type="coiled-coil region" evidence="12">
    <location>
        <begin position="14"/>
        <end position="41"/>
    </location>
</feature>
<dbReference type="EMBL" id="JANJOU010000019">
    <property type="protein sequence ID" value="MCR0984291.1"/>
    <property type="molecule type" value="Genomic_DNA"/>
</dbReference>
<dbReference type="SUPFAM" id="SSF55874">
    <property type="entry name" value="ATPase domain of HSP90 chaperone/DNA topoisomerase II/histidine kinase"/>
    <property type="match status" value="1"/>
</dbReference>
<gene>
    <name evidence="15" type="ORF">NRP21_19725</name>
</gene>
<evidence type="ECO:0000256" key="9">
    <source>
        <dbReference type="ARBA" id="ARBA00022777"/>
    </source>
</evidence>
<evidence type="ECO:0000259" key="13">
    <source>
        <dbReference type="PROSITE" id="PS50112"/>
    </source>
</evidence>
<dbReference type="Pfam" id="PF13426">
    <property type="entry name" value="PAS_9"/>
    <property type="match status" value="1"/>
</dbReference>
<evidence type="ECO:0000256" key="4">
    <source>
        <dbReference type="ARBA" id="ARBA00022630"/>
    </source>
</evidence>
<dbReference type="Gene3D" id="3.30.450.20">
    <property type="entry name" value="PAS domain"/>
    <property type="match status" value="1"/>
</dbReference>
<keyword evidence="12" id="KW-0175">Coiled coil</keyword>
<dbReference type="PANTHER" id="PTHR41523:SF7">
    <property type="entry name" value="HISTIDINE KINASE"/>
    <property type="match status" value="1"/>
</dbReference>
<dbReference type="PROSITE" id="PS50112">
    <property type="entry name" value="PAS"/>
    <property type="match status" value="1"/>
</dbReference>
<name>A0ABT1X865_9PROT</name>
<dbReference type="InterPro" id="IPR000700">
    <property type="entry name" value="PAS-assoc_C"/>
</dbReference>
<keyword evidence="9" id="KW-0418">Kinase</keyword>
<dbReference type="NCBIfam" id="TIGR00229">
    <property type="entry name" value="sensory_box"/>
    <property type="match status" value="1"/>
</dbReference>
<protein>
    <recommendedName>
        <fullName evidence="2">histidine kinase</fullName>
        <ecNumber evidence="2">2.7.13.3</ecNumber>
    </recommendedName>
</protein>
<dbReference type="InterPro" id="IPR011102">
    <property type="entry name" value="Sig_transdc_His_kinase_HWE"/>
</dbReference>
<evidence type="ECO:0000313" key="15">
    <source>
        <dbReference type="EMBL" id="MCR0984291.1"/>
    </source>
</evidence>
<evidence type="ECO:0000256" key="1">
    <source>
        <dbReference type="ARBA" id="ARBA00000085"/>
    </source>
</evidence>
<dbReference type="SMART" id="SM00091">
    <property type="entry name" value="PAS"/>
    <property type="match status" value="1"/>
</dbReference>
<dbReference type="Gene3D" id="3.30.565.10">
    <property type="entry name" value="Histidine kinase-like ATPase, C-terminal domain"/>
    <property type="match status" value="1"/>
</dbReference>
<keyword evidence="16" id="KW-1185">Reference proteome</keyword>
<evidence type="ECO:0000256" key="8">
    <source>
        <dbReference type="ARBA" id="ARBA00022741"/>
    </source>
</evidence>
<keyword evidence="7" id="KW-0677">Repeat</keyword>
<keyword evidence="8" id="KW-0547">Nucleotide-binding</keyword>
<keyword evidence="11" id="KW-0843">Virulence</keyword>
<dbReference type="InterPro" id="IPR000014">
    <property type="entry name" value="PAS"/>
</dbReference>
<evidence type="ECO:0000256" key="3">
    <source>
        <dbReference type="ARBA" id="ARBA00022553"/>
    </source>
</evidence>
<dbReference type="CDD" id="cd00130">
    <property type="entry name" value="PAS"/>
    <property type="match status" value="1"/>
</dbReference>
<dbReference type="PANTHER" id="PTHR41523">
    <property type="entry name" value="TWO-COMPONENT SYSTEM SENSOR PROTEIN"/>
    <property type="match status" value="1"/>
</dbReference>
<proteinExistence type="predicted"/>
<dbReference type="SMART" id="SM00911">
    <property type="entry name" value="HWE_HK"/>
    <property type="match status" value="1"/>
</dbReference>
<dbReference type="InterPro" id="IPR036890">
    <property type="entry name" value="HATPase_C_sf"/>
</dbReference>
<comment type="caution">
    <text evidence="15">The sequence shown here is derived from an EMBL/GenBank/DDBJ whole genome shotgun (WGS) entry which is preliminary data.</text>
</comment>
<dbReference type="EC" id="2.7.13.3" evidence="2"/>
<dbReference type="PROSITE" id="PS50113">
    <property type="entry name" value="PAC"/>
    <property type="match status" value="1"/>
</dbReference>
<dbReference type="Proteomes" id="UP001524642">
    <property type="component" value="Unassembled WGS sequence"/>
</dbReference>
<keyword evidence="10" id="KW-0067">ATP-binding</keyword>
<dbReference type="InterPro" id="IPR035965">
    <property type="entry name" value="PAS-like_dom_sf"/>
</dbReference>
<keyword evidence="6" id="KW-0808">Transferase</keyword>
<evidence type="ECO:0000256" key="5">
    <source>
        <dbReference type="ARBA" id="ARBA00022643"/>
    </source>
</evidence>
<evidence type="ECO:0000256" key="2">
    <source>
        <dbReference type="ARBA" id="ARBA00012438"/>
    </source>
</evidence>
<evidence type="ECO:0000256" key="6">
    <source>
        <dbReference type="ARBA" id="ARBA00022679"/>
    </source>
</evidence>
<comment type="catalytic activity">
    <reaction evidence="1">
        <text>ATP + protein L-histidine = ADP + protein N-phospho-L-histidine.</text>
        <dbReference type="EC" id="2.7.13.3"/>
    </reaction>
</comment>
<organism evidence="15 16">
    <name type="scientific">Roseomonas populi</name>
    <dbReference type="NCBI Taxonomy" id="3121582"/>
    <lineage>
        <taxon>Bacteria</taxon>
        <taxon>Pseudomonadati</taxon>
        <taxon>Pseudomonadota</taxon>
        <taxon>Alphaproteobacteria</taxon>
        <taxon>Acetobacterales</taxon>
        <taxon>Roseomonadaceae</taxon>
        <taxon>Roseomonas</taxon>
    </lineage>
</organism>
<evidence type="ECO:0000313" key="16">
    <source>
        <dbReference type="Proteomes" id="UP001524642"/>
    </source>
</evidence>
<accession>A0ABT1X865</accession>
<dbReference type="Pfam" id="PF07536">
    <property type="entry name" value="HWE_HK"/>
    <property type="match status" value="1"/>
</dbReference>
<evidence type="ECO:0000259" key="14">
    <source>
        <dbReference type="PROSITE" id="PS50113"/>
    </source>
</evidence>